<evidence type="ECO:0000313" key="3">
    <source>
        <dbReference type="EMBL" id="SFM73727.1"/>
    </source>
</evidence>
<dbReference type="AlphaFoldDB" id="A0A1I4TAY4"/>
<keyword evidence="1" id="KW-0051">Antiviral defense</keyword>
<proteinExistence type="predicted"/>
<feature type="domain" description="CRISPR type III-associated protein" evidence="2">
    <location>
        <begin position="12"/>
        <end position="282"/>
    </location>
</feature>
<accession>A0A1I4TAY4</accession>
<dbReference type="STRING" id="39841.SAMN05660836_01314"/>
<gene>
    <name evidence="3" type="ORF">SAMN05660836_01314</name>
</gene>
<dbReference type="InterPro" id="IPR013410">
    <property type="entry name" value="CRISPR-assoc_RAMP_Cmr4"/>
</dbReference>
<keyword evidence="4" id="KW-1185">Reference proteome</keyword>
<dbReference type="GO" id="GO:0051607">
    <property type="term" value="P:defense response to virus"/>
    <property type="evidence" value="ECO:0007669"/>
    <property type="project" value="UniProtKB-KW"/>
</dbReference>
<dbReference type="Proteomes" id="UP000199611">
    <property type="component" value="Unassembled WGS sequence"/>
</dbReference>
<name>A0A1I4TAY4_9BACT</name>
<evidence type="ECO:0000256" key="1">
    <source>
        <dbReference type="ARBA" id="ARBA00023118"/>
    </source>
</evidence>
<dbReference type="EMBL" id="FOUU01000003">
    <property type="protein sequence ID" value="SFM73727.1"/>
    <property type="molecule type" value="Genomic_DNA"/>
</dbReference>
<dbReference type="PANTHER" id="PTHR36700:SF1">
    <property type="entry name" value="CRISPR SYSTEM CMR SUBUNIT CMR4"/>
    <property type="match status" value="1"/>
</dbReference>
<dbReference type="Pfam" id="PF03787">
    <property type="entry name" value="RAMPs"/>
    <property type="match status" value="1"/>
</dbReference>
<evidence type="ECO:0000313" key="4">
    <source>
        <dbReference type="Proteomes" id="UP000199611"/>
    </source>
</evidence>
<evidence type="ECO:0000259" key="2">
    <source>
        <dbReference type="Pfam" id="PF03787"/>
    </source>
</evidence>
<dbReference type="PANTHER" id="PTHR36700">
    <property type="entry name" value="CRISPR SYSTEM CMR SUBUNIT CMR4"/>
    <property type="match status" value="1"/>
</dbReference>
<dbReference type="OrthoDB" id="9789361at2"/>
<organism evidence="3 4">
    <name type="scientific">Thermodesulforhabdus norvegica</name>
    <dbReference type="NCBI Taxonomy" id="39841"/>
    <lineage>
        <taxon>Bacteria</taxon>
        <taxon>Pseudomonadati</taxon>
        <taxon>Thermodesulfobacteriota</taxon>
        <taxon>Syntrophobacteria</taxon>
        <taxon>Syntrophobacterales</taxon>
        <taxon>Thermodesulforhabdaceae</taxon>
        <taxon>Thermodesulforhabdus</taxon>
    </lineage>
</organism>
<protein>
    <submittedName>
        <fullName evidence="3">CRISPR-associated protein Cmr4</fullName>
    </submittedName>
</protein>
<reference evidence="3 4" key="1">
    <citation type="submission" date="2016-10" db="EMBL/GenBank/DDBJ databases">
        <authorList>
            <person name="de Groot N.N."/>
        </authorList>
    </citation>
    <scope>NUCLEOTIDE SEQUENCE [LARGE SCALE GENOMIC DNA]</scope>
    <source>
        <strain evidence="3 4">DSM 9990</strain>
    </source>
</reference>
<dbReference type="InterPro" id="IPR005537">
    <property type="entry name" value="RAMP_III_fam"/>
</dbReference>
<dbReference type="RefSeq" id="WP_093394413.1">
    <property type="nucleotide sequence ID" value="NZ_FOUU01000003.1"/>
</dbReference>
<sequence>MLWGEEKKLCLLYALTPVHAGAGQALRAVDLPIQRERHTGWPTVQASGIKGAMRDWCEKAWSRAGKSASLVDDVFGKAGEAGSSWAGAVTVTDARILLFPVRSGISPFVHVTAPSVLKRLKDDLAILNVQTPEEVPTVEQDEFIPLAGEFSSSGSVILEGLVVKASNESDKGWRKWFNTNLGEAENVMLVSDDIFGYLVRTATEVQAHIAIDDTTGTTKDGSLRYQEYLPADSVLYFLAFFSGVRKDGGEKASDVARLVSEEGVTTHLQIGGDFTLGKGICKVRWVQGSVNKD</sequence>
<dbReference type="NCBIfam" id="TIGR02580">
    <property type="entry name" value="cas_RAMP_Cmr4"/>
    <property type="match status" value="1"/>
</dbReference>